<gene>
    <name evidence="3" type="ORF">BUL40_09325</name>
</gene>
<comment type="caution">
    <text evidence="3">The sequence shown here is derived from an EMBL/GenBank/DDBJ whole genome shotgun (WGS) entry which is preliminary data.</text>
</comment>
<keyword evidence="4" id="KW-1185">Reference proteome</keyword>
<reference evidence="3 4" key="1">
    <citation type="submission" date="2016-12" db="EMBL/GenBank/DDBJ databases">
        <authorList>
            <person name="Song W.-J."/>
            <person name="Kurnit D.M."/>
        </authorList>
    </citation>
    <scope>NUCLEOTIDE SEQUENCE [LARGE SCALE GENOMIC DNA]</scope>
    <source>
        <strain evidence="3 4">HSG9</strain>
    </source>
</reference>
<dbReference type="InterPro" id="IPR006598">
    <property type="entry name" value="CAP10"/>
</dbReference>
<keyword evidence="1" id="KW-0808">Transferase</keyword>
<evidence type="ECO:0000256" key="1">
    <source>
        <dbReference type="ARBA" id="ARBA00022679"/>
    </source>
</evidence>
<dbReference type="Pfam" id="PF05686">
    <property type="entry name" value="Glyco_transf_90"/>
    <property type="match status" value="1"/>
</dbReference>
<dbReference type="PANTHER" id="PTHR12203:SF35">
    <property type="entry name" value="PROTEIN O-GLUCOSYLTRANSFERASE 1"/>
    <property type="match status" value="1"/>
</dbReference>
<dbReference type="Proteomes" id="UP000191680">
    <property type="component" value="Unassembled WGS sequence"/>
</dbReference>
<dbReference type="RefSeq" id="WP_080319034.1">
    <property type="nucleotide sequence ID" value="NZ_MTBC01000005.1"/>
</dbReference>
<organism evidence="3 4">
    <name type="scientific">Croceivirga radicis</name>
    <dbReference type="NCBI Taxonomy" id="1929488"/>
    <lineage>
        <taxon>Bacteria</taxon>
        <taxon>Pseudomonadati</taxon>
        <taxon>Bacteroidota</taxon>
        <taxon>Flavobacteriia</taxon>
        <taxon>Flavobacteriales</taxon>
        <taxon>Flavobacteriaceae</taxon>
        <taxon>Croceivirga</taxon>
    </lineage>
</organism>
<dbReference type="OrthoDB" id="767964at2"/>
<proteinExistence type="predicted"/>
<dbReference type="GO" id="GO:0016740">
    <property type="term" value="F:transferase activity"/>
    <property type="evidence" value="ECO:0007669"/>
    <property type="project" value="UniProtKB-KW"/>
</dbReference>
<evidence type="ECO:0000313" key="3">
    <source>
        <dbReference type="EMBL" id="OQD42712.1"/>
    </source>
</evidence>
<dbReference type="InterPro" id="IPR051091">
    <property type="entry name" value="O-Glucosyltr/Glycosyltrsf_90"/>
</dbReference>
<protein>
    <recommendedName>
        <fullName evidence="2">Glycosyl transferase CAP10 domain-containing protein</fullName>
    </recommendedName>
</protein>
<evidence type="ECO:0000259" key="2">
    <source>
        <dbReference type="Pfam" id="PF05686"/>
    </source>
</evidence>
<dbReference type="EMBL" id="MTBC01000005">
    <property type="protein sequence ID" value="OQD42712.1"/>
    <property type="molecule type" value="Genomic_DNA"/>
</dbReference>
<dbReference type="AlphaFoldDB" id="A0A1V6LRB1"/>
<name>A0A1V6LRB1_9FLAO</name>
<accession>A0A1V6LRB1</accession>
<sequence length="179" mass="21286">MIKDKKALKTTHFYINTNDVSSKINDTLTFGYTKSSDVVPCPDFTFDKWIECGITTYSKTIKKIIDKGNKKHSVEKLFWIGNLNTQPLRYELLRLGNLYDEKMEIVPMEWKRTFPKGHIHDFTKYLSLEDHIEYKYLIDCGARGFSGRLKFLLHTNRPLFIVDRNKNKQEYFYDHLIPY</sequence>
<feature type="domain" description="Glycosyl transferase CAP10" evidence="2">
    <location>
        <begin position="32"/>
        <end position="178"/>
    </location>
</feature>
<dbReference type="PANTHER" id="PTHR12203">
    <property type="entry name" value="KDEL LYS-ASP-GLU-LEU CONTAINING - RELATED"/>
    <property type="match status" value="1"/>
</dbReference>
<evidence type="ECO:0000313" key="4">
    <source>
        <dbReference type="Proteomes" id="UP000191680"/>
    </source>
</evidence>